<dbReference type="Gene3D" id="3.40.50.300">
    <property type="entry name" value="P-loop containing nucleotide triphosphate hydrolases"/>
    <property type="match status" value="1"/>
</dbReference>
<gene>
    <name evidence="2" type="primary">mcrB</name>
    <name evidence="2" type="ORF">BN1051_03041</name>
</gene>
<dbReference type="InterPro" id="IPR027417">
    <property type="entry name" value="P-loop_NTPase"/>
</dbReference>
<dbReference type="PANTHER" id="PTHR37291">
    <property type="entry name" value="5-METHYLCYTOSINE-SPECIFIC RESTRICTION ENZYME B"/>
    <property type="match status" value="1"/>
</dbReference>
<dbReference type="InterPro" id="IPR003593">
    <property type="entry name" value="AAA+_ATPase"/>
</dbReference>
<dbReference type="Pfam" id="PF07728">
    <property type="entry name" value="AAA_5"/>
    <property type="match status" value="1"/>
</dbReference>
<protein>
    <submittedName>
        <fullName evidence="2">5-methylcytosine-specific restriction enzyme B</fullName>
    </submittedName>
</protein>
<evidence type="ECO:0000259" key="1">
    <source>
        <dbReference type="SMART" id="SM00382"/>
    </source>
</evidence>
<dbReference type="AlphaFoldDB" id="A0A078MTY2"/>
<dbReference type="EMBL" id="LN483072">
    <property type="protein sequence ID" value="CEA09669.1"/>
    <property type="molecule type" value="Genomic_DNA"/>
</dbReference>
<organism evidence="2">
    <name type="scientific">Arthrobacter saudimassiliensis</name>
    <dbReference type="NCBI Taxonomy" id="1461584"/>
    <lineage>
        <taxon>Bacteria</taxon>
        <taxon>Bacillati</taxon>
        <taxon>Actinomycetota</taxon>
        <taxon>Actinomycetes</taxon>
        <taxon>Micrococcales</taxon>
        <taxon>Micrococcaceae</taxon>
        <taxon>Arthrobacter</taxon>
    </lineage>
</organism>
<proteinExistence type="predicted"/>
<reference evidence="2" key="1">
    <citation type="submission" date="2014-07" db="EMBL/GenBank/DDBJ databases">
        <authorList>
            <person name="Urmite Genomes Urmite Genomes"/>
        </authorList>
    </citation>
    <scope>NUCLEOTIDE SEQUENCE</scope>
    <source>
        <strain evidence="2">11W110_air</strain>
    </source>
</reference>
<dbReference type="CDD" id="cd00009">
    <property type="entry name" value="AAA"/>
    <property type="match status" value="1"/>
</dbReference>
<dbReference type="PATRIC" id="fig|1461584.3.peg.3017"/>
<dbReference type="PANTHER" id="PTHR37291:SF1">
    <property type="entry name" value="TYPE IV METHYL-DIRECTED RESTRICTION ENZYME ECOKMCRB SUBUNIT"/>
    <property type="match status" value="1"/>
</dbReference>
<accession>A0A078MTY2</accession>
<sequence>MAEYADVSTFMQWAADLSSEIAWKEEERPYKIAFANKLAGIRQELADGEPGWFDGLLAISAEANLLNWRFLGNLRTTAAGHRDELQAAVAQLWKKDPSPAGLTPFVEEFRALDAEFAPGNVLAFGSVLLMAVDPAAFPPFRAESATRFLKLLGASEVPSNRAQATERYEAFLAGLDALLETAPGSGIGLADRLDAQGLVWLVTNYSPPDAWSPARKREFLAWRNQETVPADEADLRQGPYPVLERAAAAILTPGIAGLASPFDPAVVSWSEANARELYRRVHENYDAGSGTFMGKLEKQLAGADRGVVLLTAELLALQCLPLVNLKPDTKMARVSTVLSWLEEVPDIPEVLKAGLLGTGAFHGGTGFNQQQWRHLCWLAELVASLRSSEDTAARAAASPQGFHDVAEAIPGNLPSIRYSLEYLSWPGFFEPIVSWGHRKKIRNAFAHEIEGASGDDEYSTAKDLYLIRKAQEARTGTRVEWYEEPYVSQWRPAAERAPRAWLVRQSQSGISLAGQWIEDGVVTLEARHLDSVDPDAGLAELQAAVDAGYSHLDYSERRLRARSYHLFLAQMRPDDLIVTVVGGRLRPGVITGDPAYERDGDTAVLTRDVVWQDTEVPTEGLSAPFPRLLEEQGTVIDMTEALPLIRPWVEDVEPGAPEPSAVPAFFAGGVPELREASDELAAKLFVGRDELQEIIGLLQSRNQVVFYGPPGTGKTFLAGRLARYLAGEEHPNHVTTVQFHPSYAYEDFFEGYRPVKGSDGQVGFALVDGPLRRIAGAAAAERDKPFFLIIDEMNRGNLAKVFGELYFLLEYRDQSIDLQYNSDEKFVLPPNLFIIGTMNTADRSIATVDAAIRRRFAFVELHPQDGMTKGMLDRFLAAKGRDLKPARLLDALNQVIDVEKRDLMIGPSYFMRAESETRAGLERIWKYELLPLLEEHYYGALSREDLHARFGLEAIERRINGTPTADW</sequence>
<dbReference type="InterPro" id="IPR052934">
    <property type="entry name" value="Methyl-DNA_Rec/Restrict_Enz"/>
</dbReference>
<dbReference type="GO" id="GO:0016887">
    <property type="term" value="F:ATP hydrolysis activity"/>
    <property type="evidence" value="ECO:0007669"/>
    <property type="project" value="InterPro"/>
</dbReference>
<name>A0A078MTY2_9MICC</name>
<dbReference type="SMART" id="SM00382">
    <property type="entry name" value="AAA"/>
    <property type="match status" value="1"/>
</dbReference>
<dbReference type="GO" id="GO:0005524">
    <property type="term" value="F:ATP binding"/>
    <property type="evidence" value="ECO:0007669"/>
    <property type="project" value="InterPro"/>
</dbReference>
<evidence type="ECO:0000313" key="2">
    <source>
        <dbReference type="EMBL" id="CEA09669.1"/>
    </source>
</evidence>
<dbReference type="REBASE" id="172765">
    <property type="entry name" value="Asp110McrBCP"/>
</dbReference>
<feature type="domain" description="AAA+ ATPase" evidence="1">
    <location>
        <begin position="700"/>
        <end position="866"/>
    </location>
</feature>
<dbReference type="SUPFAM" id="SSF52540">
    <property type="entry name" value="P-loop containing nucleoside triphosphate hydrolases"/>
    <property type="match status" value="1"/>
</dbReference>
<dbReference type="InterPro" id="IPR011704">
    <property type="entry name" value="ATPase_dyneun-rel_AAA"/>
</dbReference>